<evidence type="ECO:0000256" key="1">
    <source>
        <dbReference type="SAM" id="SignalP"/>
    </source>
</evidence>
<feature type="signal peptide" evidence="1">
    <location>
        <begin position="1"/>
        <end position="30"/>
    </location>
</feature>
<dbReference type="Proteomes" id="UP000821866">
    <property type="component" value="Chromosome 10"/>
</dbReference>
<proteinExistence type="predicted"/>
<name>A0A9J6ETR1_RHIMP</name>
<comment type="caution">
    <text evidence="2">The sequence shown here is derived from an EMBL/GenBank/DDBJ whole genome shotgun (WGS) entry which is preliminary data.</text>
</comment>
<dbReference type="VEuPathDB" id="VectorBase:LOC119179861"/>
<keyword evidence="3" id="KW-1185">Reference proteome</keyword>
<dbReference type="EMBL" id="JABSTU010000002">
    <property type="protein sequence ID" value="KAH8037605.1"/>
    <property type="molecule type" value="Genomic_DNA"/>
</dbReference>
<gene>
    <name evidence="2" type="ORF">HPB51_015039</name>
</gene>
<organism evidence="2 3">
    <name type="scientific">Rhipicephalus microplus</name>
    <name type="common">Cattle tick</name>
    <name type="synonym">Boophilus microplus</name>
    <dbReference type="NCBI Taxonomy" id="6941"/>
    <lineage>
        <taxon>Eukaryota</taxon>
        <taxon>Metazoa</taxon>
        <taxon>Ecdysozoa</taxon>
        <taxon>Arthropoda</taxon>
        <taxon>Chelicerata</taxon>
        <taxon>Arachnida</taxon>
        <taxon>Acari</taxon>
        <taxon>Parasitiformes</taxon>
        <taxon>Ixodida</taxon>
        <taxon>Ixodoidea</taxon>
        <taxon>Ixodidae</taxon>
        <taxon>Rhipicephalinae</taxon>
        <taxon>Rhipicephalus</taxon>
        <taxon>Boophilus</taxon>
    </lineage>
</organism>
<reference evidence="2" key="1">
    <citation type="journal article" date="2020" name="Cell">
        <title>Large-Scale Comparative Analyses of Tick Genomes Elucidate Their Genetic Diversity and Vector Capacities.</title>
        <authorList>
            <consortium name="Tick Genome and Microbiome Consortium (TIGMIC)"/>
            <person name="Jia N."/>
            <person name="Wang J."/>
            <person name="Shi W."/>
            <person name="Du L."/>
            <person name="Sun Y."/>
            <person name="Zhan W."/>
            <person name="Jiang J.F."/>
            <person name="Wang Q."/>
            <person name="Zhang B."/>
            <person name="Ji P."/>
            <person name="Bell-Sakyi L."/>
            <person name="Cui X.M."/>
            <person name="Yuan T.T."/>
            <person name="Jiang B.G."/>
            <person name="Yang W.F."/>
            <person name="Lam T.T."/>
            <person name="Chang Q.C."/>
            <person name="Ding S.J."/>
            <person name="Wang X.J."/>
            <person name="Zhu J.G."/>
            <person name="Ruan X.D."/>
            <person name="Zhao L."/>
            <person name="Wei J.T."/>
            <person name="Ye R.Z."/>
            <person name="Que T.C."/>
            <person name="Du C.H."/>
            <person name="Zhou Y.H."/>
            <person name="Cheng J.X."/>
            <person name="Dai P.F."/>
            <person name="Guo W.B."/>
            <person name="Han X.H."/>
            <person name="Huang E.J."/>
            <person name="Li L.F."/>
            <person name="Wei W."/>
            <person name="Gao Y.C."/>
            <person name="Liu J.Z."/>
            <person name="Shao H.Z."/>
            <person name="Wang X."/>
            <person name="Wang C.C."/>
            <person name="Yang T.C."/>
            <person name="Huo Q.B."/>
            <person name="Li W."/>
            <person name="Chen H.Y."/>
            <person name="Chen S.E."/>
            <person name="Zhou L.G."/>
            <person name="Ni X.B."/>
            <person name="Tian J.H."/>
            <person name="Sheng Y."/>
            <person name="Liu T."/>
            <person name="Pan Y.S."/>
            <person name="Xia L.Y."/>
            <person name="Li J."/>
            <person name="Zhao F."/>
            <person name="Cao W.C."/>
        </authorList>
    </citation>
    <scope>NUCLEOTIDE SEQUENCE</scope>
    <source>
        <strain evidence="2">Rmic-2018</strain>
    </source>
</reference>
<keyword evidence="1" id="KW-0732">Signal</keyword>
<dbReference type="AlphaFoldDB" id="A0A9J6ETR1"/>
<evidence type="ECO:0000313" key="3">
    <source>
        <dbReference type="Proteomes" id="UP000821866"/>
    </source>
</evidence>
<evidence type="ECO:0000313" key="2">
    <source>
        <dbReference type="EMBL" id="KAH8037605.1"/>
    </source>
</evidence>
<feature type="chain" id="PRO_5039914071" description="Secreted protein" evidence="1">
    <location>
        <begin position="31"/>
        <end position="136"/>
    </location>
</feature>
<evidence type="ECO:0008006" key="4">
    <source>
        <dbReference type="Google" id="ProtNLM"/>
    </source>
</evidence>
<sequence>MATPGIRSSTALRLLLVGFIAVYHVSPATAAEKPPGQELHPKLSASQGRKRLVEGALKNLCSEANFVVYRHSPPKMIKACKFILDNYRDELASSLHNFYKKYKVKDNLKLQAEFCDETIKVCPPGMRDADIRSSSD</sequence>
<accession>A0A9J6ETR1</accession>
<reference evidence="2" key="2">
    <citation type="submission" date="2021-09" db="EMBL/GenBank/DDBJ databases">
        <authorList>
            <person name="Jia N."/>
            <person name="Wang J."/>
            <person name="Shi W."/>
            <person name="Du L."/>
            <person name="Sun Y."/>
            <person name="Zhan W."/>
            <person name="Jiang J."/>
            <person name="Wang Q."/>
            <person name="Zhang B."/>
            <person name="Ji P."/>
            <person name="Sakyi L.B."/>
            <person name="Cui X."/>
            <person name="Yuan T."/>
            <person name="Jiang B."/>
            <person name="Yang W."/>
            <person name="Lam T.T.-Y."/>
            <person name="Chang Q."/>
            <person name="Ding S."/>
            <person name="Wang X."/>
            <person name="Zhu J."/>
            <person name="Ruan X."/>
            <person name="Zhao L."/>
            <person name="Wei J."/>
            <person name="Que T."/>
            <person name="Du C."/>
            <person name="Cheng J."/>
            <person name="Dai P."/>
            <person name="Han X."/>
            <person name="Huang E."/>
            <person name="Gao Y."/>
            <person name="Liu J."/>
            <person name="Shao H."/>
            <person name="Ye R."/>
            <person name="Li L."/>
            <person name="Wei W."/>
            <person name="Wang X."/>
            <person name="Wang C."/>
            <person name="Huo Q."/>
            <person name="Li W."/>
            <person name="Guo W."/>
            <person name="Chen H."/>
            <person name="Chen S."/>
            <person name="Zhou L."/>
            <person name="Zhou L."/>
            <person name="Ni X."/>
            <person name="Tian J."/>
            <person name="Zhou Y."/>
            <person name="Sheng Y."/>
            <person name="Liu T."/>
            <person name="Pan Y."/>
            <person name="Xia L."/>
            <person name="Li J."/>
            <person name="Zhao F."/>
            <person name="Cao W."/>
        </authorList>
    </citation>
    <scope>NUCLEOTIDE SEQUENCE</scope>
    <source>
        <strain evidence="2">Rmic-2018</strain>
        <tissue evidence="2">Larvae</tissue>
    </source>
</reference>
<protein>
    <recommendedName>
        <fullName evidence="4">Secreted protein</fullName>
    </recommendedName>
</protein>